<dbReference type="AlphaFoldDB" id="A0A848LTM5"/>
<protein>
    <recommendedName>
        <fullName evidence="2">L-lysine epsilon oxidase C-terminal domain-containing protein</fullName>
    </recommendedName>
</protein>
<evidence type="ECO:0000313" key="4">
    <source>
        <dbReference type="Proteomes" id="UP000518300"/>
    </source>
</evidence>
<evidence type="ECO:0000313" key="3">
    <source>
        <dbReference type="EMBL" id="NMO20744.1"/>
    </source>
</evidence>
<dbReference type="Pfam" id="PF18417">
    <property type="entry name" value="LodA_C"/>
    <property type="match status" value="1"/>
</dbReference>
<organism evidence="3 4">
    <name type="scientific">Pyxidicoccus fallax</name>
    <dbReference type="NCBI Taxonomy" id="394095"/>
    <lineage>
        <taxon>Bacteria</taxon>
        <taxon>Pseudomonadati</taxon>
        <taxon>Myxococcota</taxon>
        <taxon>Myxococcia</taxon>
        <taxon>Myxococcales</taxon>
        <taxon>Cystobacterineae</taxon>
        <taxon>Myxococcaceae</taxon>
        <taxon>Pyxidicoccus</taxon>
    </lineage>
</organism>
<gene>
    <name evidence="3" type="ORF">HG543_38735</name>
</gene>
<comment type="caution">
    <text evidence="3">The sequence shown here is derived from an EMBL/GenBank/DDBJ whole genome shotgun (WGS) entry which is preliminary data.</text>
</comment>
<feature type="compositionally biased region" description="Basic and acidic residues" evidence="1">
    <location>
        <begin position="355"/>
        <end position="369"/>
    </location>
</feature>
<name>A0A848LTM5_9BACT</name>
<reference evidence="3 4" key="1">
    <citation type="submission" date="2020-04" db="EMBL/GenBank/DDBJ databases">
        <title>Draft genome of Pyxidicoccus fallax type strain.</title>
        <authorList>
            <person name="Whitworth D.E."/>
        </authorList>
    </citation>
    <scope>NUCLEOTIDE SEQUENCE [LARGE SCALE GENOMIC DNA]</scope>
    <source>
        <strain evidence="3 4">DSM 14698</strain>
    </source>
</reference>
<feature type="domain" description="L-lysine epsilon oxidase C-terminal" evidence="2">
    <location>
        <begin position="91"/>
        <end position="244"/>
    </location>
</feature>
<proteinExistence type="predicted"/>
<dbReference type="Proteomes" id="UP000518300">
    <property type="component" value="Unassembled WGS sequence"/>
</dbReference>
<dbReference type="EMBL" id="JABBJJ010000266">
    <property type="protein sequence ID" value="NMO20744.1"/>
    <property type="molecule type" value="Genomic_DNA"/>
</dbReference>
<evidence type="ECO:0000259" key="2">
    <source>
        <dbReference type="Pfam" id="PF18417"/>
    </source>
</evidence>
<dbReference type="RefSeq" id="WP_211194440.1">
    <property type="nucleotide sequence ID" value="NZ_JABBJJ010000266.1"/>
</dbReference>
<feature type="non-terminal residue" evidence="3">
    <location>
        <position position="1"/>
    </location>
</feature>
<feature type="region of interest" description="Disordered" evidence="1">
    <location>
        <begin position="355"/>
        <end position="387"/>
    </location>
</feature>
<feature type="compositionally biased region" description="Basic residues" evidence="1">
    <location>
        <begin position="376"/>
        <end position="387"/>
    </location>
</feature>
<accession>A0A848LTM5</accession>
<dbReference type="InterPro" id="IPR041173">
    <property type="entry name" value="LodA_C"/>
</dbReference>
<evidence type="ECO:0000256" key="1">
    <source>
        <dbReference type="SAM" id="MobiDB-lite"/>
    </source>
</evidence>
<sequence length="387" mass="44057">LPTLPSFTRDIFPVLERLSAHQWVNQGFFVLFGQNSPSDFSAPENIARLSDRSEQHRALREAVFRWFRNPERPHGAPQEPEKLPPFYGDTFGDFTNAFDNDLSVTRTQYRFLRQWASGEFEADWGSVAPLPGRVEDYPLAEQPHALDRAAMEDCLGGPFHPGCEITWVVRVPHFWKSPFRPNVLAEDAPVQDDFGPVLTPAQALAAEGPLARSGPGSITRWMAVPWHTDTSSCLSGYDASTYLPSPTFWAARVPNQVLSEDAYQRLMQDGLPVGQRLKHFDYRLFWLRDLGTSYQQRINAMVKQWSELGIVEARPGPQDHAQAHLPGRLWVETGRSQEFSEGDWTWKQVLIAEHTEEAPGLKSQEEARDSAQPPAHARRRTYRRDQK</sequence>
<keyword evidence="4" id="KW-1185">Reference proteome</keyword>